<dbReference type="SUPFAM" id="SSF46973">
    <property type="entry name" value="Enzyme IIa from lactose specific PTS, IIa-lac"/>
    <property type="match status" value="1"/>
</dbReference>
<keyword evidence="2" id="KW-0762">Sugar transport</keyword>
<dbReference type="PROSITE" id="PS51095">
    <property type="entry name" value="PTS_EIIA_TYPE_3"/>
    <property type="match status" value="1"/>
</dbReference>
<feature type="binding site" evidence="6">
    <location>
        <position position="81"/>
    </location>
    <ligand>
        <name>Mg(2+)</name>
        <dbReference type="ChEBI" id="CHEBI:18420"/>
        <note>ligand shared between all trimeric partners</note>
    </ligand>
</feature>
<dbReference type="PANTHER" id="PTHR34382:SF7">
    <property type="entry name" value="PTS SYSTEM N,N'-DIACETYLCHITOBIOSE-SPECIFIC EIIA COMPONENT"/>
    <property type="match status" value="1"/>
</dbReference>
<keyword evidence="1" id="KW-0813">Transport</keyword>
<evidence type="ECO:0000313" key="8">
    <source>
        <dbReference type="EMBL" id="ATP54505.1"/>
    </source>
</evidence>
<comment type="cofactor">
    <cofactor evidence="6">
        <name>Mg(2+)</name>
        <dbReference type="ChEBI" id="CHEBI:18420"/>
    </cofactor>
    <text evidence="6">Binds 1 Mg(2+) ion per trimer.</text>
</comment>
<reference evidence="8 9" key="1">
    <citation type="submission" date="2017-10" db="EMBL/GenBank/DDBJ databases">
        <title>Complete genome sequence of Collinsella aerofaciens isolated from the gut of a healthy adult Indian.</title>
        <authorList>
            <person name="Bag S."/>
            <person name="Ghosh T.S."/>
            <person name="Das B."/>
        </authorList>
    </citation>
    <scope>NUCLEOTIDE SEQUENCE [LARGE SCALE GENOMIC DNA]</scope>
    <source>
        <strain evidence="9">indica</strain>
    </source>
</reference>
<evidence type="ECO:0000256" key="1">
    <source>
        <dbReference type="ARBA" id="ARBA00022448"/>
    </source>
</evidence>
<evidence type="ECO:0000256" key="2">
    <source>
        <dbReference type="ARBA" id="ARBA00022597"/>
    </source>
</evidence>
<keyword evidence="6" id="KW-0460">Magnesium</keyword>
<dbReference type="AlphaFoldDB" id="A0A2D1TYS5"/>
<sequence>MTAEEIQLQSFQIIAGVGCARTCYIDAIHLARDGKFEEAEAKIAEGQQHYAEGHAAHGGLVQQTAAGENLSIDLLVVHAEDQLMSAEGFGILAKEFVDVYRKMGA</sequence>
<organism evidence="8 9">
    <name type="scientific">Collinsella aerofaciens</name>
    <dbReference type="NCBI Taxonomy" id="74426"/>
    <lineage>
        <taxon>Bacteria</taxon>
        <taxon>Bacillati</taxon>
        <taxon>Actinomycetota</taxon>
        <taxon>Coriobacteriia</taxon>
        <taxon>Coriobacteriales</taxon>
        <taxon>Coriobacteriaceae</taxon>
        <taxon>Collinsella</taxon>
    </lineage>
</organism>
<dbReference type="EMBL" id="CP024160">
    <property type="protein sequence ID" value="ATP54505.1"/>
    <property type="molecule type" value="Genomic_DNA"/>
</dbReference>
<keyword evidence="4" id="KW-0598">Phosphotransferase system</keyword>
<dbReference type="GO" id="GO:0016740">
    <property type="term" value="F:transferase activity"/>
    <property type="evidence" value="ECO:0007669"/>
    <property type="project" value="UniProtKB-KW"/>
</dbReference>
<dbReference type="InterPro" id="IPR003188">
    <property type="entry name" value="PTS_IIA_lac/cel"/>
</dbReference>
<dbReference type="PIRSF" id="PIRSF000699">
    <property type="entry name" value="PTS_IILac_III"/>
    <property type="match status" value="1"/>
</dbReference>
<dbReference type="RefSeq" id="WP_099432481.1">
    <property type="nucleotide sequence ID" value="NZ_CP024160.1"/>
</dbReference>
<feature type="active site" description="Tele-phosphohistidine intermediate" evidence="5">
    <location>
        <position position="78"/>
    </location>
</feature>
<dbReference type="Proteomes" id="UP000225608">
    <property type="component" value="Chromosome"/>
</dbReference>
<dbReference type="Gene3D" id="1.20.58.80">
    <property type="entry name" value="Phosphotransferase system, lactose/cellobiose-type IIA subunit"/>
    <property type="match status" value="1"/>
</dbReference>
<evidence type="ECO:0000256" key="7">
    <source>
        <dbReference type="PROSITE-ProRule" id="PRU00418"/>
    </source>
</evidence>
<dbReference type="Pfam" id="PF02255">
    <property type="entry name" value="PTS_IIA"/>
    <property type="match status" value="1"/>
</dbReference>
<gene>
    <name evidence="8" type="ORF">CSV91_08180</name>
</gene>
<dbReference type="InterPro" id="IPR036542">
    <property type="entry name" value="PTS_IIA_lac/cel_sf"/>
</dbReference>
<evidence type="ECO:0000256" key="3">
    <source>
        <dbReference type="ARBA" id="ARBA00022679"/>
    </source>
</evidence>
<name>A0A2D1TYS5_9ACTN</name>
<dbReference type="GO" id="GO:0046872">
    <property type="term" value="F:metal ion binding"/>
    <property type="evidence" value="ECO:0007669"/>
    <property type="project" value="UniProtKB-KW"/>
</dbReference>
<keyword evidence="6" id="KW-0479">Metal-binding</keyword>
<accession>A0A2D1TYS5</accession>
<evidence type="ECO:0000256" key="5">
    <source>
        <dbReference type="PIRSR" id="PIRSR000699-1"/>
    </source>
</evidence>
<keyword evidence="3" id="KW-0808">Transferase</keyword>
<evidence type="ECO:0000256" key="4">
    <source>
        <dbReference type="ARBA" id="ARBA00022683"/>
    </source>
</evidence>
<dbReference type="PANTHER" id="PTHR34382">
    <property type="entry name" value="PTS SYSTEM N,N'-DIACETYLCHITOBIOSE-SPECIFIC EIIA COMPONENT"/>
    <property type="match status" value="1"/>
</dbReference>
<dbReference type="GO" id="GO:0009401">
    <property type="term" value="P:phosphoenolpyruvate-dependent sugar phosphotransferase system"/>
    <property type="evidence" value="ECO:0007669"/>
    <property type="project" value="UniProtKB-KW"/>
</dbReference>
<evidence type="ECO:0000256" key="6">
    <source>
        <dbReference type="PIRSR" id="PIRSR000699-2"/>
    </source>
</evidence>
<protein>
    <submittedName>
        <fullName evidence="8">PTS lactose/cellobiose transporter subunit IIA</fullName>
    </submittedName>
</protein>
<proteinExistence type="predicted"/>
<feature type="modified residue" description="Phosphohistidine; by HPr" evidence="7">
    <location>
        <position position="78"/>
    </location>
</feature>
<dbReference type="KEGG" id="caer:CSV91_08180"/>
<evidence type="ECO:0000313" key="9">
    <source>
        <dbReference type="Proteomes" id="UP000225608"/>
    </source>
</evidence>